<dbReference type="InterPro" id="IPR036844">
    <property type="entry name" value="Hint_dom_sf"/>
</dbReference>
<sequence length="341" mass="36675">MRDKFPDAADPAQSLPVYDAACFTVIDGANLGDPVTDAADLIAGDVYTLAPRSKRRRLSVHTMQTPRGDGLTVSPATECGSPGSEIHLDCCLTFMSPDGRTVEALVFVETDDEGMIAGTWLFPLAKILQKQTYALVSIDTRTARARFAETACVSFTRGTHITMGSGRQVPIEDLQPGDAVLTRDHGVQKVRWIGQQTVRASGDFAPIRIAAGALNNAGDLIVSPNHRLFVYQRHDAVRAGRAEVLVKAKYLVNGDTVTRTDGGFVDYFQLLFDRHEIIYAEGIAAESLMVDPTTSATLPAELREALPATDASAAGRMGVELGEGTLRGRDTVDLLRRASSG</sequence>
<dbReference type="EMBL" id="RQXX01000002">
    <property type="protein sequence ID" value="RVV98834.1"/>
    <property type="molecule type" value="Genomic_DNA"/>
</dbReference>
<evidence type="ECO:0000313" key="2">
    <source>
        <dbReference type="EMBL" id="RVV98834.1"/>
    </source>
</evidence>
<gene>
    <name evidence="2" type="ORF">EKE94_08030</name>
</gene>
<accession>A0A438AJK0</accession>
<dbReference type="SMART" id="SM00306">
    <property type="entry name" value="HintN"/>
    <property type="match status" value="1"/>
</dbReference>
<dbReference type="OrthoDB" id="6305173at2"/>
<keyword evidence="3" id="KW-1185">Reference proteome</keyword>
<dbReference type="InterPro" id="IPR028992">
    <property type="entry name" value="Hedgehog/Intein_dom"/>
</dbReference>
<evidence type="ECO:0000313" key="3">
    <source>
        <dbReference type="Proteomes" id="UP000285908"/>
    </source>
</evidence>
<dbReference type="InterPro" id="IPR003587">
    <property type="entry name" value="Hint_dom_N"/>
</dbReference>
<dbReference type="CDD" id="cd00081">
    <property type="entry name" value="Hint"/>
    <property type="match status" value="1"/>
</dbReference>
<dbReference type="SUPFAM" id="SSF51294">
    <property type="entry name" value="Hedgehog/intein (Hint) domain"/>
    <property type="match status" value="1"/>
</dbReference>
<dbReference type="Pfam" id="PF13403">
    <property type="entry name" value="Hint_2"/>
    <property type="match status" value="1"/>
</dbReference>
<proteinExistence type="predicted"/>
<evidence type="ECO:0000259" key="1">
    <source>
        <dbReference type="SMART" id="SM00306"/>
    </source>
</evidence>
<comment type="caution">
    <text evidence="2">The sequence shown here is derived from an EMBL/GenBank/DDBJ whole genome shotgun (WGS) entry which is preliminary data.</text>
</comment>
<reference evidence="2 3" key="1">
    <citation type="submission" date="2018-11" db="EMBL/GenBank/DDBJ databases">
        <title>Mesobaculum littorinae gen. nov., sp. nov., isolated from Littorina scabra that represents a novel genus of the order Rhodobacteraceae.</title>
        <authorList>
            <person name="Li F."/>
        </authorList>
    </citation>
    <scope>NUCLEOTIDE SEQUENCE [LARGE SCALE GENOMIC DNA]</scope>
    <source>
        <strain evidence="2 3">M0103</strain>
    </source>
</reference>
<dbReference type="Gene3D" id="2.170.16.10">
    <property type="entry name" value="Hedgehog/Intein (Hint) domain"/>
    <property type="match status" value="1"/>
</dbReference>
<protein>
    <submittedName>
        <fullName evidence="2">Hint domain-containing protein</fullName>
    </submittedName>
</protein>
<feature type="domain" description="Hint" evidence="1">
    <location>
        <begin position="152"/>
        <end position="261"/>
    </location>
</feature>
<organism evidence="2 3">
    <name type="scientific">Mesobaculum littorinae</name>
    <dbReference type="NCBI Taxonomy" id="2486419"/>
    <lineage>
        <taxon>Bacteria</taxon>
        <taxon>Pseudomonadati</taxon>
        <taxon>Pseudomonadota</taxon>
        <taxon>Alphaproteobacteria</taxon>
        <taxon>Rhodobacterales</taxon>
        <taxon>Roseobacteraceae</taxon>
        <taxon>Mesobaculum</taxon>
    </lineage>
</organism>
<name>A0A438AJK0_9RHOB</name>
<dbReference type="Proteomes" id="UP000285908">
    <property type="component" value="Unassembled WGS sequence"/>
</dbReference>
<dbReference type="AlphaFoldDB" id="A0A438AJK0"/>
<dbReference type="RefSeq" id="WP_127906067.1">
    <property type="nucleotide sequence ID" value="NZ_RQXX01000002.1"/>
</dbReference>